<evidence type="ECO:0000256" key="1">
    <source>
        <dbReference type="SAM" id="Phobius"/>
    </source>
</evidence>
<gene>
    <name evidence="2" type="ordered locus">TP02_0301</name>
</gene>
<evidence type="ECO:0000313" key="3">
    <source>
        <dbReference type="Proteomes" id="UP000001949"/>
    </source>
</evidence>
<dbReference type="eggNOG" id="ENOG502SQ34">
    <property type="taxonomic scope" value="Eukaryota"/>
</dbReference>
<name>Q4N5I9_THEPA</name>
<dbReference type="AlphaFoldDB" id="Q4N5I9"/>
<comment type="caution">
    <text evidence="2">The sequence shown here is derived from an EMBL/GenBank/DDBJ whole genome shotgun (WGS) entry which is preliminary data.</text>
</comment>
<keyword evidence="1" id="KW-1133">Transmembrane helix</keyword>
<accession>Q4N5I9</accession>
<sequence>MCNFIIFKYFTHPDVARLLSTCETKITHHILMTVFGYRFLSRIPSSLIFRHAPPIAHHTPPSLHVRCFASLPPIHNLPPPPPREYNPDGTPRKYRNVKPIYNHKYNWEHWTLRPAGVFHTVLVGEFGRQHRAWVAWLLQFPTHIAALPCIFIVFVAAFLIQNAFLIGIKPKRYTIEWINAEKERALAENTNPVTRYLERRRSERGTNWALKNYMPSHPYFLFLGDYYHDPDSEDSSD</sequence>
<keyword evidence="1" id="KW-0812">Transmembrane</keyword>
<dbReference type="InParanoid" id="Q4N5I9"/>
<dbReference type="EMBL" id="AAGK01000002">
    <property type="protein sequence ID" value="EAN32584.1"/>
    <property type="molecule type" value="Genomic_DNA"/>
</dbReference>
<protein>
    <submittedName>
        <fullName evidence="2">CG8 protein, putative</fullName>
    </submittedName>
</protein>
<reference evidence="2 3" key="1">
    <citation type="journal article" date="2005" name="Science">
        <title>Genome sequence of Theileria parva, a bovine pathogen that transforms lymphocytes.</title>
        <authorList>
            <person name="Gardner M.J."/>
            <person name="Bishop R."/>
            <person name="Shah T."/>
            <person name="de Villiers E.P."/>
            <person name="Carlton J.M."/>
            <person name="Hall N."/>
            <person name="Ren Q."/>
            <person name="Paulsen I.T."/>
            <person name="Pain A."/>
            <person name="Berriman M."/>
            <person name="Wilson R.J.M."/>
            <person name="Sato S."/>
            <person name="Ralph S.A."/>
            <person name="Mann D.J."/>
            <person name="Xiong Z."/>
            <person name="Shallom S.J."/>
            <person name="Weidman J."/>
            <person name="Jiang L."/>
            <person name="Lynn J."/>
            <person name="Weaver B."/>
            <person name="Shoaibi A."/>
            <person name="Domingo A.R."/>
            <person name="Wasawo D."/>
            <person name="Crabtree J."/>
            <person name="Wortman J.R."/>
            <person name="Haas B."/>
            <person name="Angiuoli S.V."/>
            <person name="Creasy T.H."/>
            <person name="Lu C."/>
            <person name="Suh B."/>
            <person name="Silva J.C."/>
            <person name="Utterback T.R."/>
            <person name="Feldblyum T.V."/>
            <person name="Pertea M."/>
            <person name="Allen J."/>
            <person name="Nierman W.C."/>
            <person name="Taracha E.L.N."/>
            <person name="Salzberg S.L."/>
            <person name="White O.R."/>
            <person name="Fitzhugh H.A."/>
            <person name="Morzaria S."/>
            <person name="Venter J.C."/>
            <person name="Fraser C.M."/>
            <person name="Nene V."/>
        </authorList>
    </citation>
    <scope>NUCLEOTIDE SEQUENCE [LARGE SCALE GENOMIC DNA]</scope>
    <source>
        <strain evidence="2 3">Muguga</strain>
    </source>
</reference>
<organism evidence="2 3">
    <name type="scientific">Theileria parva</name>
    <name type="common">East coast fever infection agent</name>
    <dbReference type="NCBI Taxonomy" id="5875"/>
    <lineage>
        <taxon>Eukaryota</taxon>
        <taxon>Sar</taxon>
        <taxon>Alveolata</taxon>
        <taxon>Apicomplexa</taxon>
        <taxon>Aconoidasida</taxon>
        <taxon>Piroplasmida</taxon>
        <taxon>Theileriidae</taxon>
        <taxon>Theileria</taxon>
    </lineage>
</organism>
<feature type="transmembrane region" description="Helical" evidence="1">
    <location>
        <begin position="145"/>
        <end position="168"/>
    </location>
</feature>
<dbReference type="KEGG" id="tpv:TP02_0301"/>
<proteinExistence type="predicted"/>
<keyword evidence="3" id="KW-1185">Reference proteome</keyword>
<dbReference type="Proteomes" id="UP000001949">
    <property type="component" value="Unassembled WGS sequence"/>
</dbReference>
<dbReference type="OMA" id="NHKYNWE"/>
<keyword evidence="1" id="KW-0472">Membrane</keyword>
<dbReference type="VEuPathDB" id="PiroplasmaDB:TpMuguga_02g00301"/>
<evidence type="ECO:0000313" key="2">
    <source>
        <dbReference type="EMBL" id="EAN32584.1"/>
    </source>
</evidence>
<dbReference type="FunCoup" id="Q4N5I9">
    <property type="interactions" value="31"/>
</dbReference>